<keyword evidence="3" id="KW-0675">Receptor</keyword>
<organism evidence="3 4">
    <name type="scientific">Tibeticola sediminis</name>
    <dbReference type="NCBI Taxonomy" id="1917811"/>
    <lineage>
        <taxon>Bacteria</taxon>
        <taxon>Pseudomonadati</taxon>
        <taxon>Pseudomonadota</taxon>
        <taxon>Betaproteobacteria</taxon>
        <taxon>Burkholderiales</taxon>
        <taxon>Comamonadaceae</taxon>
        <taxon>Tibeticola</taxon>
    </lineage>
</organism>
<evidence type="ECO:0000259" key="2">
    <source>
        <dbReference type="Pfam" id="PF16823"/>
    </source>
</evidence>
<dbReference type="Proteomes" id="UP000272193">
    <property type="component" value="Unassembled WGS sequence"/>
</dbReference>
<dbReference type="InterPro" id="IPR031800">
    <property type="entry name" value="PilZ_atypical"/>
</dbReference>
<proteinExistence type="predicted"/>
<dbReference type="AlphaFoldDB" id="A0A3N4V9S7"/>
<gene>
    <name evidence="3" type="ORF">EDC62_1052</name>
</gene>
<dbReference type="Pfam" id="PF16823">
    <property type="entry name" value="tPilZ"/>
    <property type="match status" value="1"/>
</dbReference>
<feature type="region of interest" description="Disordered" evidence="1">
    <location>
        <begin position="1"/>
        <end position="23"/>
    </location>
</feature>
<dbReference type="EMBL" id="RKQL01000002">
    <property type="protein sequence ID" value="RPE70570.1"/>
    <property type="molecule type" value="Genomic_DNA"/>
</dbReference>
<keyword evidence="4" id="KW-1185">Reference proteome</keyword>
<reference evidence="3 4" key="1">
    <citation type="submission" date="2018-11" db="EMBL/GenBank/DDBJ databases">
        <title>Genomic Encyclopedia of Type Strains, Phase IV (KMG-IV): sequencing the most valuable type-strain genomes for metagenomic binning, comparative biology and taxonomic classification.</title>
        <authorList>
            <person name="Goeker M."/>
        </authorList>
    </citation>
    <scope>NUCLEOTIDE SEQUENCE [LARGE SCALE GENOMIC DNA]</scope>
    <source>
        <strain evidence="3 4">DSM 101684</strain>
    </source>
</reference>
<name>A0A3N4V9S7_9BURK</name>
<accession>A0A3N4V9S7</accession>
<dbReference type="RefSeq" id="WP_124221303.1">
    <property type="nucleotide sequence ID" value="NZ_RKQL01000002.1"/>
</dbReference>
<feature type="domain" description="Cyclic di-GMP receptor atypical PilZ" evidence="2">
    <location>
        <begin position="57"/>
        <end position="194"/>
    </location>
</feature>
<evidence type="ECO:0000256" key="1">
    <source>
        <dbReference type="SAM" id="MobiDB-lite"/>
    </source>
</evidence>
<evidence type="ECO:0000313" key="4">
    <source>
        <dbReference type="Proteomes" id="UP000272193"/>
    </source>
</evidence>
<evidence type="ECO:0000313" key="3">
    <source>
        <dbReference type="EMBL" id="RPE70570.1"/>
    </source>
</evidence>
<sequence length="197" mass="21500">MSSGPDPSQPLEPSAADRERGADGVSLQAHLPLAWRVSGRPEGQAPELMAENQTVLRALLALDDADESAGAEPRDRRGAPEIERRLDLLLLMVSSAIRQLVPMPPPRLCTLTAQGLAWQSAEPIGIGAWGELHLYLRPRLPVALVLPAQVEQAQALSEGAWRVRARFSGLPDSLAALLEQFVFRHHRRRVARQRAAG</sequence>
<protein>
    <submittedName>
        <fullName evidence="3">Atypical PilZ domain-containing cyclic di-GMP receptor</fullName>
    </submittedName>
</protein>
<comment type="caution">
    <text evidence="3">The sequence shown here is derived from an EMBL/GenBank/DDBJ whole genome shotgun (WGS) entry which is preliminary data.</text>
</comment>